<evidence type="ECO:0000256" key="1">
    <source>
        <dbReference type="SAM" id="MobiDB-lite"/>
    </source>
</evidence>
<sequence>MRKLAAGTRFHSVAALLGKTHHGLPTIGHARVSSSDRKAEPDRQPAGGLHCRKPGLQCLLEFILRQRMPGLVPTRKNCLLRFGSELVFILCAQQGSEGILIYQAAVPLSFEEEWAKDMLEIITVFPARRYGCRSHRSRTWPDAWQAGAIEASSSTWSVL</sequence>
<protein>
    <submittedName>
        <fullName evidence="2">IS607 family transposase</fullName>
    </submittedName>
</protein>
<dbReference type="EMBL" id="VXPY01000094">
    <property type="protein sequence ID" value="MYD91337.1"/>
    <property type="molecule type" value="Genomic_DNA"/>
</dbReference>
<dbReference type="Gene3D" id="1.10.287.2170">
    <property type="match status" value="1"/>
</dbReference>
<feature type="region of interest" description="Disordered" evidence="1">
    <location>
        <begin position="28"/>
        <end position="47"/>
    </location>
</feature>
<reference evidence="2" key="1">
    <citation type="submission" date="2019-09" db="EMBL/GenBank/DDBJ databases">
        <title>Characterisation of the sponge microbiome using genome-centric metagenomics.</title>
        <authorList>
            <person name="Engelberts J.P."/>
            <person name="Robbins S.J."/>
            <person name="De Goeij J.M."/>
            <person name="Aranda M."/>
            <person name="Bell S.C."/>
            <person name="Webster N.S."/>
        </authorList>
    </citation>
    <scope>NUCLEOTIDE SEQUENCE</scope>
    <source>
        <strain evidence="2">SB0662_bin_9</strain>
    </source>
</reference>
<organism evidence="2">
    <name type="scientific">Caldilineaceae bacterium SB0662_bin_9</name>
    <dbReference type="NCBI Taxonomy" id="2605258"/>
    <lineage>
        <taxon>Bacteria</taxon>
        <taxon>Bacillati</taxon>
        <taxon>Chloroflexota</taxon>
        <taxon>Caldilineae</taxon>
        <taxon>Caldilineales</taxon>
        <taxon>Caldilineaceae</taxon>
    </lineage>
</organism>
<dbReference type="AlphaFoldDB" id="A0A6B1DWH6"/>
<name>A0A6B1DWH6_9CHLR</name>
<comment type="caution">
    <text evidence="2">The sequence shown here is derived from an EMBL/GenBank/DDBJ whole genome shotgun (WGS) entry which is preliminary data.</text>
</comment>
<evidence type="ECO:0000313" key="2">
    <source>
        <dbReference type="EMBL" id="MYD91337.1"/>
    </source>
</evidence>
<accession>A0A6B1DWH6</accession>
<proteinExistence type="predicted"/>
<gene>
    <name evidence="2" type="ORF">F4Y08_13540</name>
</gene>
<feature type="compositionally biased region" description="Basic and acidic residues" evidence="1">
    <location>
        <begin position="34"/>
        <end position="43"/>
    </location>
</feature>